<protein>
    <submittedName>
        <fullName evidence="4">ADP-ribosylglycohydrolase family protein</fullName>
    </submittedName>
</protein>
<evidence type="ECO:0000256" key="3">
    <source>
        <dbReference type="SAM" id="MobiDB-lite"/>
    </source>
</evidence>
<comment type="caution">
    <text evidence="4">The sequence shown here is derived from an EMBL/GenBank/DDBJ whole genome shotgun (WGS) entry which is preliminary data.</text>
</comment>
<dbReference type="RefSeq" id="WP_345357551.1">
    <property type="nucleotide sequence ID" value="NZ_BAABII010000003.1"/>
</dbReference>
<keyword evidence="2" id="KW-0378">Hydrolase</keyword>
<name>A0ABV4CLK5_9PSEU</name>
<accession>A0ABV4CLK5</accession>
<gene>
    <name evidence="4" type="ORF">AB8O55_21395</name>
</gene>
<dbReference type="EMBL" id="JBGEHV010000046">
    <property type="protein sequence ID" value="MEY8041975.1"/>
    <property type="molecule type" value="Genomic_DNA"/>
</dbReference>
<dbReference type="InterPro" id="IPR036705">
    <property type="entry name" value="Ribosyl_crysJ1_sf"/>
</dbReference>
<keyword evidence="5" id="KW-1185">Reference proteome</keyword>
<dbReference type="InterPro" id="IPR005502">
    <property type="entry name" value="Ribosyl_crysJ1"/>
</dbReference>
<feature type="region of interest" description="Disordered" evidence="3">
    <location>
        <begin position="428"/>
        <end position="449"/>
    </location>
</feature>
<dbReference type="PANTHER" id="PTHR16222">
    <property type="entry name" value="ADP-RIBOSYLGLYCOHYDROLASE"/>
    <property type="match status" value="1"/>
</dbReference>
<sequence length="1256" mass="133902">MARDGRRRMTALRAEDEFLAERKDRFSGAVIGALAGDALGRRVRHLPWSAIEEAFGPRGVTELAGSPPGESMSDGAVAMALTLDGMIKADRALLAGAPDPLIELGRVYEAWASGGAAAGRLASQLPEHLVGSRYLPQLRERLGQEDRFRSDLPEVSPLYSAIPMGLWGAHPVAVFELVDRVMGFTGESETTVGASRAAAVLIQQNIMTGQHVRGFGQVLEADRRHYPASLRKSLEAAETLARRAITPERIESLGTGEDPESALAIAACAVHAAEMDFDEAVRIAVNHSGDSAITGALAGAIMGSSFTGQDRIPVHWASGLMSAKVLVKLANDAGEQFAENPRDDAEWHHRYPTTAQPPESPRREVRVSEREELFLRHWRDFWWSGKPFSGSDAGDAFPRLAEEALGREALLVRHHRVRELWESRRAQGLPSPSELPTEQVVPTVPKPGEVTGDEERVLAAFRELIGDPLRHLRKDVGFLRFFGGPHEPEVGSEDDRMPFWDNWPESAIGLRGMFFGGAAGDAFATAVGDAPLESLVAEHRAGALAATALGATTSRTRLVLFMAEAMNRGHATARIAGHADIDRLVGDAYRRFLQVAGRRAGSGGGWLVDNEVVRQPHPVDAEFVDACLGFVESRDFPGVGSAAGVLTYAAPLSLFWDRMLGKSRTPDGRHEKLRIFAHAVASLTHASEVERLAVAVLSALVRISSSPHPLLRSVGIMHGDLRGVAEYAPVCDVLDRVVRLHSDPDRDPVGDVAVLADHYDSTTALGALAIGLYAGVHGARQREIADALPEAFAVSALHDGDRHATAVVCGQVLGMVRGPGALPRRWIDQLDLRDVLAEMTDDVIVGAGPREPGEQWYARYPVAAKDFSGTDAGSPEEWGRRVPTEPAALPREVRVVVERLGGPAAADSGAGRNPWDLALVRRAFGRSGDGFCEPVKGSAPRLGDVALVHGVRAHFGASVRAAAAADRLARGGAGTSAPVGMLVFCLDALVRAETRQRTEGIVDPRGTALFGLLRWRHALGVPWERVAPGAAEPSGWLPSRAVAPGDPDPVCEGALAEFAAGGGTLRRPVNRARSSSAVLRALGLATWSDEPGEVFAEAVANALLTHGHPDAFLSAGAFATTAQVLLAGGDLDDAIAVVADELTSWPGHEDVRRALDGTAPHGDGAAPDVLAVALGAARERFDDAEAAVRRAIELNPAAAPLVGAMLAASRGEPEGWRVDASLREVLDRLAADVVATRVGSPDRRWDQSWVADYPAT</sequence>
<dbReference type="Pfam" id="PF03747">
    <property type="entry name" value="ADP_ribosyl_GH"/>
    <property type="match status" value="3"/>
</dbReference>
<proteinExistence type="inferred from homology"/>
<dbReference type="InterPro" id="IPR050792">
    <property type="entry name" value="ADP-ribosylglycohydrolase"/>
</dbReference>
<reference evidence="4 5" key="1">
    <citation type="submission" date="2024-08" db="EMBL/GenBank/DDBJ databases">
        <title>Genome mining of Saccharopolyspora cebuensis PGLac3 from Nigerian medicinal plant.</title>
        <authorList>
            <person name="Ezeobiora C.E."/>
            <person name="Igbokwe N.H."/>
            <person name="Amin D.H."/>
            <person name="Mendie U.E."/>
        </authorList>
    </citation>
    <scope>NUCLEOTIDE SEQUENCE [LARGE SCALE GENOMIC DNA]</scope>
    <source>
        <strain evidence="4 5">PGLac3</strain>
    </source>
</reference>
<dbReference type="Gene3D" id="1.10.4080.10">
    <property type="entry name" value="ADP-ribosylation/Crystallin J1"/>
    <property type="match status" value="3"/>
</dbReference>
<comment type="similarity">
    <text evidence="1">Belongs to the ADP-ribosylglycohydrolase family.</text>
</comment>
<dbReference type="PANTHER" id="PTHR16222:SF24">
    <property type="entry name" value="ADP-RIBOSYLHYDROLASE ARH3"/>
    <property type="match status" value="1"/>
</dbReference>
<organism evidence="4 5">
    <name type="scientific">Saccharopolyspora cebuensis</name>
    <dbReference type="NCBI Taxonomy" id="418759"/>
    <lineage>
        <taxon>Bacteria</taxon>
        <taxon>Bacillati</taxon>
        <taxon>Actinomycetota</taxon>
        <taxon>Actinomycetes</taxon>
        <taxon>Pseudonocardiales</taxon>
        <taxon>Pseudonocardiaceae</taxon>
        <taxon>Saccharopolyspora</taxon>
    </lineage>
</organism>
<evidence type="ECO:0000256" key="1">
    <source>
        <dbReference type="ARBA" id="ARBA00010702"/>
    </source>
</evidence>
<evidence type="ECO:0000313" key="4">
    <source>
        <dbReference type="EMBL" id="MEY8041975.1"/>
    </source>
</evidence>
<evidence type="ECO:0000256" key="2">
    <source>
        <dbReference type="ARBA" id="ARBA00022801"/>
    </source>
</evidence>
<evidence type="ECO:0000313" key="5">
    <source>
        <dbReference type="Proteomes" id="UP001564626"/>
    </source>
</evidence>
<dbReference type="SUPFAM" id="SSF101478">
    <property type="entry name" value="ADP-ribosylglycohydrolase"/>
    <property type="match status" value="3"/>
</dbReference>
<dbReference type="Proteomes" id="UP001564626">
    <property type="component" value="Unassembled WGS sequence"/>
</dbReference>